<dbReference type="OrthoDB" id="1875589at2759"/>
<dbReference type="InterPro" id="IPR039660">
    <property type="entry name" value="Ribosomal_eL14"/>
</dbReference>
<keyword evidence="3" id="KW-0687">Ribonucleoprotein</keyword>
<dbReference type="GO" id="GO:0003723">
    <property type="term" value="F:RNA binding"/>
    <property type="evidence" value="ECO:0007669"/>
    <property type="project" value="InterPro"/>
</dbReference>
<dbReference type="PANTHER" id="PTHR11127">
    <property type="entry name" value="60S RIBOSOMAL PROTEIN L14"/>
    <property type="match status" value="1"/>
</dbReference>
<dbReference type="InterPro" id="IPR014722">
    <property type="entry name" value="Rib_uL2_dom2"/>
</dbReference>
<dbReference type="PANTHER" id="PTHR11127:SF2">
    <property type="entry name" value="LARGE RIBOSOMAL SUBUNIT PROTEIN EL14"/>
    <property type="match status" value="1"/>
</dbReference>
<dbReference type="Proteomes" id="UP000070444">
    <property type="component" value="Unassembled WGS sequence"/>
</dbReference>
<evidence type="ECO:0000259" key="4">
    <source>
        <dbReference type="Pfam" id="PF01929"/>
    </source>
</evidence>
<evidence type="ECO:0000256" key="3">
    <source>
        <dbReference type="ARBA" id="ARBA00023274"/>
    </source>
</evidence>
<dbReference type="Gene3D" id="6.10.250.2270">
    <property type="match status" value="1"/>
</dbReference>
<keyword evidence="6" id="KW-1185">Reference proteome</keyword>
<reference evidence="5 6" key="1">
    <citation type="journal article" date="2015" name="Genome Biol. Evol.">
        <title>Phylogenomic analyses indicate that early fungi evolved digesting cell walls of algal ancestors of land plants.</title>
        <authorList>
            <person name="Chang Y."/>
            <person name="Wang S."/>
            <person name="Sekimoto S."/>
            <person name="Aerts A.L."/>
            <person name="Choi C."/>
            <person name="Clum A."/>
            <person name="LaButti K.M."/>
            <person name="Lindquist E.A."/>
            <person name="Yee Ngan C."/>
            <person name="Ohm R.A."/>
            <person name="Salamov A.A."/>
            <person name="Grigoriev I.V."/>
            <person name="Spatafora J.W."/>
            <person name="Berbee M.L."/>
        </authorList>
    </citation>
    <scope>NUCLEOTIDE SEQUENCE [LARGE SCALE GENOMIC DNA]</scope>
    <source>
        <strain evidence="5 6">NRRL 28638</strain>
    </source>
</reference>
<evidence type="ECO:0000313" key="5">
    <source>
        <dbReference type="EMBL" id="KXN73805.1"/>
    </source>
</evidence>
<protein>
    <submittedName>
        <fullName evidence="5">Putative ribosomal protein</fullName>
    </submittedName>
</protein>
<dbReference type="GO" id="GO:0003735">
    <property type="term" value="F:structural constituent of ribosome"/>
    <property type="evidence" value="ECO:0007669"/>
    <property type="project" value="InterPro"/>
</dbReference>
<proteinExistence type="inferred from homology"/>
<organism evidence="5 6">
    <name type="scientific">Conidiobolus coronatus (strain ATCC 28846 / CBS 209.66 / NRRL 28638)</name>
    <name type="common">Delacroixia coronata</name>
    <dbReference type="NCBI Taxonomy" id="796925"/>
    <lineage>
        <taxon>Eukaryota</taxon>
        <taxon>Fungi</taxon>
        <taxon>Fungi incertae sedis</taxon>
        <taxon>Zoopagomycota</taxon>
        <taxon>Entomophthoromycotina</taxon>
        <taxon>Entomophthoromycetes</taxon>
        <taxon>Entomophthorales</taxon>
        <taxon>Ancylistaceae</taxon>
        <taxon>Conidiobolus</taxon>
    </lineage>
</organism>
<dbReference type="Pfam" id="PF01929">
    <property type="entry name" value="Ribosomal_L14e"/>
    <property type="match status" value="1"/>
</dbReference>
<keyword evidence="2 5" id="KW-0689">Ribosomal protein</keyword>
<dbReference type="InterPro" id="IPR002784">
    <property type="entry name" value="Ribosomal_eL14_dom"/>
</dbReference>
<dbReference type="GO" id="GO:0006412">
    <property type="term" value="P:translation"/>
    <property type="evidence" value="ECO:0007669"/>
    <property type="project" value="InterPro"/>
</dbReference>
<dbReference type="CDD" id="cd23702">
    <property type="entry name" value="eL14"/>
    <property type="match status" value="1"/>
</dbReference>
<dbReference type="Gene3D" id="2.30.30.30">
    <property type="match status" value="1"/>
</dbReference>
<gene>
    <name evidence="5" type="ORF">CONCODRAFT_3214</name>
</gene>
<sequence length="139" mass="15697">MTVSVFKRVVEVGRAVLINGGEYNNKVAVIVEIIDHNRALIEGPTTGVPRHAHSFKNLRLLPYTLPKLPRGIRSAGLKKAIESAELVSKWEASTWAQKLAKRAKRATLTDFDRFKLMKLRKQRRSILNKEVAALKKQQA</sequence>
<evidence type="ECO:0000256" key="1">
    <source>
        <dbReference type="ARBA" id="ARBA00006592"/>
    </source>
</evidence>
<dbReference type="EMBL" id="KQ964431">
    <property type="protein sequence ID" value="KXN73805.1"/>
    <property type="molecule type" value="Genomic_DNA"/>
</dbReference>
<dbReference type="STRING" id="796925.A0A137PFQ3"/>
<dbReference type="SUPFAM" id="SSF50104">
    <property type="entry name" value="Translation proteins SH3-like domain"/>
    <property type="match status" value="1"/>
</dbReference>
<dbReference type="AlphaFoldDB" id="A0A137PFQ3"/>
<comment type="similarity">
    <text evidence="1">Belongs to the eukaryotic ribosomal protein eL14 family.</text>
</comment>
<dbReference type="InterPro" id="IPR008991">
    <property type="entry name" value="Translation_prot_SH3-like_sf"/>
</dbReference>
<name>A0A137PFQ3_CONC2</name>
<evidence type="ECO:0000313" key="6">
    <source>
        <dbReference type="Proteomes" id="UP000070444"/>
    </source>
</evidence>
<evidence type="ECO:0000256" key="2">
    <source>
        <dbReference type="ARBA" id="ARBA00022980"/>
    </source>
</evidence>
<dbReference type="GO" id="GO:0030684">
    <property type="term" value="C:preribosome"/>
    <property type="evidence" value="ECO:0007669"/>
    <property type="project" value="EnsemblFungi"/>
</dbReference>
<dbReference type="OMA" id="ANWRFVE"/>
<accession>A0A137PFQ3</accession>
<dbReference type="GO" id="GO:0022625">
    <property type="term" value="C:cytosolic large ribosomal subunit"/>
    <property type="evidence" value="ECO:0007669"/>
    <property type="project" value="TreeGrafter"/>
</dbReference>
<feature type="domain" description="Large ribosomal subunit protein eL14" evidence="4">
    <location>
        <begin position="49"/>
        <end position="124"/>
    </location>
</feature>
<dbReference type="GO" id="GO:0042273">
    <property type="term" value="P:ribosomal large subunit biogenesis"/>
    <property type="evidence" value="ECO:0007669"/>
    <property type="project" value="TreeGrafter"/>
</dbReference>